<dbReference type="InterPro" id="IPR001650">
    <property type="entry name" value="Helicase_C-like"/>
</dbReference>
<keyword evidence="2" id="KW-0862">Zinc</keyword>
<dbReference type="Pfam" id="PF00271">
    <property type="entry name" value="Helicase_C"/>
    <property type="match status" value="1"/>
</dbReference>
<dbReference type="CDD" id="cd18012">
    <property type="entry name" value="DEXQc_arch_SWI2_SNF2"/>
    <property type="match status" value="1"/>
</dbReference>
<keyword evidence="7" id="KW-0547">Nucleotide-binding</keyword>
<dbReference type="Proteomes" id="UP000554286">
    <property type="component" value="Unassembled WGS sequence"/>
</dbReference>
<organism evidence="7 8">
    <name type="scientific">Roseospira visakhapatnamensis</name>
    <dbReference type="NCBI Taxonomy" id="390880"/>
    <lineage>
        <taxon>Bacteria</taxon>
        <taxon>Pseudomonadati</taxon>
        <taxon>Pseudomonadota</taxon>
        <taxon>Alphaproteobacteria</taxon>
        <taxon>Rhodospirillales</taxon>
        <taxon>Rhodospirillaceae</taxon>
        <taxon>Roseospira</taxon>
    </lineage>
</organism>
<dbReference type="SMART" id="SM00487">
    <property type="entry name" value="DEXDc"/>
    <property type="match status" value="1"/>
</dbReference>
<dbReference type="SUPFAM" id="SSF52540">
    <property type="entry name" value="P-loop containing nucleoside triphosphate hydrolases"/>
    <property type="match status" value="2"/>
</dbReference>
<name>A0A7W6RBX1_9PROT</name>
<comment type="caution">
    <text evidence="7">The sequence shown here is derived from an EMBL/GenBank/DDBJ whole genome shotgun (WGS) entry which is preliminary data.</text>
</comment>
<feature type="domain" description="SWIM-type" evidence="4">
    <location>
        <begin position="54"/>
        <end position="93"/>
    </location>
</feature>
<dbReference type="Gene3D" id="3.40.50.10810">
    <property type="entry name" value="Tandem AAA-ATPase domain"/>
    <property type="match status" value="1"/>
</dbReference>
<keyword evidence="2" id="KW-0863">Zinc-finger</keyword>
<dbReference type="GO" id="GO:0005524">
    <property type="term" value="F:ATP binding"/>
    <property type="evidence" value="ECO:0007669"/>
    <property type="project" value="InterPro"/>
</dbReference>
<dbReference type="PROSITE" id="PS51194">
    <property type="entry name" value="HELICASE_CTER"/>
    <property type="match status" value="1"/>
</dbReference>
<keyword evidence="1" id="KW-0378">Hydrolase</keyword>
<dbReference type="Gene3D" id="3.40.50.300">
    <property type="entry name" value="P-loop containing nucleotide triphosphate hydrolases"/>
    <property type="match status" value="1"/>
</dbReference>
<dbReference type="PROSITE" id="PS50966">
    <property type="entry name" value="ZF_SWIM"/>
    <property type="match status" value="1"/>
</dbReference>
<dbReference type="EMBL" id="JACIGK010000007">
    <property type="protein sequence ID" value="MBB4265674.1"/>
    <property type="molecule type" value="Genomic_DNA"/>
</dbReference>
<keyword evidence="8" id="KW-1185">Reference proteome</keyword>
<dbReference type="InterPro" id="IPR038718">
    <property type="entry name" value="SNF2-like_sf"/>
</dbReference>
<evidence type="ECO:0000256" key="1">
    <source>
        <dbReference type="ARBA" id="ARBA00022801"/>
    </source>
</evidence>
<proteinExistence type="predicted"/>
<feature type="region of interest" description="Disordered" evidence="3">
    <location>
        <begin position="105"/>
        <end position="132"/>
    </location>
</feature>
<dbReference type="InterPro" id="IPR049730">
    <property type="entry name" value="SNF2/RAD54-like_C"/>
</dbReference>
<dbReference type="InterPro" id="IPR007527">
    <property type="entry name" value="Znf_SWIM"/>
</dbReference>
<accession>A0A7W6RBX1</accession>
<dbReference type="GO" id="GO:0008270">
    <property type="term" value="F:zinc ion binding"/>
    <property type="evidence" value="ECO:0007669"/>
    <property type="project" value="UniProtKB-KW"/>
</dbReference>
<dbReference type="GO" id="GO:0004386">
    <property type="term" value="F:helicase activity"/>
    <property type="evidence" value="ECO:0007669"/>
    <property type="project" value="UniProtKB-KW"/>
</dbReference>
<evidence type="ECO:0000259" key="6">
    <source>
        <dbReference type="PROSITE" id="PS51194"/>
    </source>
</evidence>
<dbReference type="InterPro" id="IPR000330">
    <property type="entry name" value="SNF2_N"/>
</dbReference>
<dbReference type="RefSeq" id="WP_184043287.1">
    <property type="nucleotide sequence ID" value="NZ_JACIGK010000007.1"/>
</dbReference>
<evidence type="ECO:0000313" key="7">
    <source>
        <dbReference type="EMBL" id="MBB4265674.1"/>
    </source>
</evidence>
<gene>
    <name evidence="7" type="ORF">GGD89_001296</name>
</gene>
<keyword evidence="7" id="KW-0347">Helicase</keyword>
<dbReference type="InterPro" id="IPR014001">
    <property type="entry name" value="Helicase_ATP-bd"/>
</dbReference>
<feature type="domain" description="Helicase ATP-binding" evidence="5">
    <location>
        <begin position="712"/>
        <end position="872"/>
    </location>
</feature>
<evidence type="ECO:0000259" key="4">
    <source>
        <dbReference type="PROSITE" id="PS50966"/>
    </source>
</evidence>
<dbReference type="SMART" id="SM00490">
    <property type="entry name" value="HELICc"/>
    <property type="match status" value="1"/>
</dbReference>
<reference evidence="7 8" key="1">
    <citation type="submission" date="2020-08" db="EMBL/GenBank/DDBJ databases">
        <title>Genome sequencing of Purple Non-Sulfur Bacteria from various extreme environments.</title>
        <authorList>
            <person name="Mayer M."/>
        </authorList>
    </citation>
    <scope>NUCLEOTIDE SEQUENCE [LARGE SCALE GENOMIC DNA]</scope>
    <source>
        <strain evidence="7 8">JA131</strain>
    </source>
</reference>
<dbReference type="PANTHER" id="PTHR10799">
    <property type="entry name" value="SNF2/RAD54 HELICASE FAMILY"/>
    <property type="match status" value="1"/>
</dbReference>
<keyword evidence="2" id="KW-0479">Metal-binding</keyword>
<protein>
    <submittedName>
        <fullName evidence="7">Superfamily II DNA or RNA helicase</fullName>
    </submittedName>
</protein>
<evidence type="ECO:0000256" key="2">
    <source>
        <dbReference type="PROSITE-ProRule" id="PRU00325"/>
    </source>
</evidence>
<feature type="domain" description="Helicase C-terminal" evidence="6">
    <location>
        <begin position="1003"/>
        <end position="1163"/>
    </location>
</feature>
<dbReference type="CDD" id="cd18793">
    <property type="entry name" value="SF2_C_SNF"/>
    <property type="match status" value="1"/>
</dbReference>
<evidence type="ECO:0000259" key="5">
    <source>
        <dbReference type="PROSITE" id="PS51192"/>
    </source>
</evidence>
<dbReference type="InterPro" id="IPR027417">
    <property type="entry name" value="P-loop_NTPase"/>
</dbReference>
<dbReference type="AlphaFoldDB" id="A0A7W6RBX1"/>
<dbReference type="Pfam" id="PF00176">
    <property type="entry name" value="SNF2-rel_dom"/>
    <property type="match status" value="1"/>
</dbReference>
<evidence type="ECO:0000256" key="3">
    <source>
        <dbReference type="SAM" id="MobiDB-lite"/>
    </source>
</evidence>
<sequence length="1169" mass="128119">MSAPPLDMLQATFTSVTWQRGAAYHRARKATVLWTAPDGTHIKGVVAGTRRRPYQTEVRLSLTRSGRPAMTSDCTCPMETQCKHVVALLLQALENGVLRMPEAHSKPMGVLKPGSARKPAGTPAPARPADPLSPEVASWLQGLAAASKSASEDYPESVRQRLIYALSLHTRHDAQTEARVRFLSARLNNGGTFGRHVSVFKPGSLHHDQGGPMYLRPSDRAILSHFSAPLDDHGLRGREGAARIGSMIDTGRCRWETLTGPRVERGSPRPGRITWTVHLDGRQRPTVVPADTPDADGDTVLALLPVVPPWLVTRDPDDDTRVLASPLTVEMAPRLLDALLRAPALPADQVAPVRARLTTLFGEEVATTTPESLPQPLAPPRRIKAAPVPVLRLRPIPVSRQSWPPRNRADAAETVSLPTARLAIRYGDIEVPVTPPNDHTPRKITRVTDDGLVEITRTPSHETKSFRRLVDLGFTRLSHRYDLSVSDQYRDDFCLAHDDDLQAAWLDIVLDHLPALRDEGWQIEIADDFPIRPVLVDGEIEALLDDGGGAAGEGSGIDWFDLGLGVMVDGRRIDILPALVRILNRIPAEDILEALGSDDQDDRPLNLPLADGTVVIMPFGRVRPILLALAHLLSTDTAPSDRVRLSALDMADLAGFEDAAGAVGVTFRGGEAVRALARRLRETHGAAPAITPPADFRGTLRPYQASGVAWMQLLREVGLGGILADDMGLGKTVQALAHLALEKAAGRLDRPSLVVAPTSLMGNWQAEAAQFTPHLRTLILQGPARKADFGRLAEHDLVFSTYPLLGHDGEVLAGQDWHLLILDEAQMVKNPATTAAKTLRRLTARHRLALTGTPVENTLGDLWALFDVLSPGMLGDRKTFNKQWRTPIEKHGDVERQARLSRRLRPFLLRRVKGDVLAELPPRTDIVDHVTLPAAQRSVYEGIRLAMHSKVRDAIARKGLARSRIELLEALLRLRQVCCDPRLVANARQVKRGTRLAEAGSAKLERLLEMLPEMIDEGRRVLLFSQFTSMLDLIAAEVTARALPHVMLTGQTRDRTSLIKRFQGGEVPLFLISLKAGGTGLNLTAADTVIHYDPWWNPAVENQATDRAHRIGQDKAVFVYKLIAEDTIEGKMQVLKDRKQALADGLFDPDGATPFDISEEDVEFLLGAA</sequence>
<keyword evidence="7" id="KW-0067">ATP-binding</keyword>
<dbReference type="PROSITE" id="PS51192">
    <property type="entry name" value="HELICASE_ATP_BIND_1"/>
    <property type="match status" value="1"/>
</dbReference>
<evidence type="ECO:0000313" key="8">
    <source>
        <dbReference type="Proteomes" id="UP000554286"/>
    </source>
</evidence>
<dbReference type="GO" id="GO:0016787">
    <property type="term" value="F:hydrolase activity"/>
    <property type="evidence" value="ECO:0007669"/>
    <property type="project" value="UniProtKB-KW"/>
</dbReference>